<accession>A0ACC0U658</accession>
<dbReference type="EMBL" id="JAGFNK010000160">
    <property type="protein sequence ID" value="KAI9463070.1"/>
    <property type="molecule type" value="Genomic_DNA"/>
</dbReference>
<reference evidence="1" key="1">
    <citation type="submission" date="2021-03" db="EMBL/GenBank/DDBJ databases">
        <title>Evolutionary priming and transition to the ectomycorrhizal habit in an iconic lineage of mushroom-forming fungi: is preadaptation a requirement?</title>
        <authorList>
            <consortium name="DOE Joint Genome Institute"/>
            <person name="Looney B.P."/>
            <person name="Miyauchi S."/>
            <person name="Morin E."/>
            <person name="Drula E."/>
            <person name="Courty P.E."/>
            <person name="Chicoki N."/>
            <person name="Fauchery L."/>
            <person name="Kohler A."/>
            <person name="Kuo A."/>
            <person name="LaButti K."/>
            <person name="Pangilinan J."/>
            <person name="Lipzen A."/>
            <person name="Riley R."/>
            <person name="Andreopoulos W."/>
            <person name="He G."/>
            <person name="Johnson J."/>
            <person name="Barry K.W."/>
            <person name="Grigoriev I.V."/>
            <person name="Nagy L."/>
            <person name="Hibbett D."/>
            <person name="Henrissat B."/>
            <person name="Matheny P.B."/>
            <person name="Labbe J."/>
            <person name="Martin A.F."/>
        </authorList>
    </citation>
    <scope>NUCLEOTIDE SEQUENCE</scope>
    <source>
        <strain evidence="1">BPL698</strain>
    </source>
</reference>
<comment type="caution">
    <text evidence="1">The sequence shown here is derived from an EMBL/GenBank/DDBJ whole genome shotgun (WGS) entry which is preliminary data.</text>
</comment>
<proteinExistence type="predicted"/>
<name>A0ACC0U658_9AGAM</name>
<keyword evidence="2" id="KW-1185">Reference proteome</keyword>
<evidence type="ECO:0000313" key="2">
    <source>
        <dbReference type="Proteomes" id="UP001207468"/>
    </source>
</evidence>
<gene>
    <name evidence="1" type="ORF">F5148DRAFT_982500</name>
</gene>
<protein>
    <submittedName>
        <fullName evidence="1">Carbohydrate esterase</fullName>
    </submittedName>
</protein>
<organism evidence="1 2">
    <name type="scientific">Russula earlei</name>
    <dbReference type="NCBI Taxonomy" id="71964"/>
    <lineage>
        <taxon>Eukaryota</taxon>
        <taxon>Fungi</taxon>
        <taxon>Dikarya</taxon>
        <taxon>Basidiomycota</taxon>
        <taxon>Agaricomycotina</taxon>
        <taxon>Agaricomycetes</taxon>
        <taxon>Russulales</taxon>
        <taxon>Russulaceae</taxon>
        <taxon>Russula</taxon>
    </lineage>
</organism>
<evidence type="ECO:0000313" key="1">
    <source>
        <dbReference type="EMBL" id="KAI9463070.1"/>
    </source>
</evidence>
<dbReference type="Proteomes" id="UP001207468">
    <property type="component" value="Unassembled WGS sequence"/>
</dbReference>
<sequence length="256" mass="28097">MKHLLLLVLVSLASFNAMSQNRGGVDPDFHIYLLAGQSNMAGRAPVDTESKVINPQIFMLDKDNHWVPATDPVHFDKPDVAGVGPAIAFAKAMIGNNQKIKIGLVPCALGGSPIRVWEPDSVYLKVFHPYDDAISRTKLAMQKGVLKGILWHQGESDNNPKGAAVYMDKLKALINRFRTDLQQPTLPFVAGEIGYFGKGKPVINAVINQLPAHVPYTAVVSAEGLTDKGDQTHFDTRSARELGRRYAEAMKEVSRR</sequence>